<proteinExistence type="predicted"/>
<evidence type="ECO:0000313" key="2">
    <source>
        <dbReference type="Proteomes" id="UP000017127"/>
    </source>
</evidence>
<evidence type="ECO:0000313" key="1">
    <source>
        <dbReference type="EMBL" id="ERT05535.1"/>
    </source>
</evidence>
<reference evidence="1 2" key="1">
    <citation type="journal article" date="2013" name="Front. Microbiol.">
        <title>Comparative genomic analyses of the cyanobacterium, Lyngbya aestuarii BL J, a powerful hydrogen producer.</title>
        <authorList>
            <person name="Kothari A."/>
            <person name="Vaughn M."/>
            <person name="Garcia-Pichel F."/>
        </authorList>
    </citation>
    <scope>NUCLEOTIDE SEQUENCE [LARGE SCALE GENOMIC DNA]</scope>
    <source>
        <strain evidence="1 2">BL J</strain>
    </source>
</reference>
<dbReference type="AlphaFoldDB" id="U7QEN0"/>
<name>U7QEN0_9CYAN</name>
<comment type="caution">
    <text evidence="1">The sequence shown here is derived from an EMBL/GenBank/DDBJ whole genome shotgun (WGS) entry which is preliminary data.</text>
</comment>
<sequence>MLAPTTPGKQVLIIEEGTAIPEDLQTEIADSEIIFVPDGTFF</sequence>
<dbReference type="RefSeq" id="WP_023068182.1">
    <property type="nucleotide sequence ID" value="NZ_AUZM01000054.1"/>
</dbReference>
<dbReference type="EMBL" id="AUZM01000054">
    <property type="protein sequence ID" value="ERT05535.1"/>
    <property type="molecule type" value="Genomic_DNA"/>
</dbReference>
<gene>
    <name evidence="1" type="ORF">M595_4477</name>
</gene>
<protein>
    <submittedName>
        <fullName evidence="1">Uncharacterized protein</fullName>
    </submittedName>
</protein>
<accession>U7QEN0</accession>
<dbReference type="Proteomes" id="UP000017127">
    <property type="component" value="Unassembled WGS sequence"/>
</dbReference>
<keyword evidence="2" id="KW-1185">Reference proteome</keyword>
<organism evidence="1 2">
    <name type="scientific">Lyngbya aestuarii BL J</name>
    <dbReference type="NCBI Taxonomy" id="1348334"/>
    <lineage>
        <taxon>Bacteria</taxon>
        <taxon>Bacillati</taxon>
        <taxon>Cyanobacteriota</taxon>
        <taxon>Cyanophyceae</taxon>
        <taxon>Oscillatoriophycideae</taxon>
        <taxon>Oscillatoriales</taxon>
        <taxon>Microcoleaceae</taxon>
        <taxon>Lyngbya</taxon>
    </lineage>
</organism>